<dbReference type="HOGENOM" id="CLU_020732_0_0_3"/>
<protein>
    <recommendedName>
        <fullName evidence="4">MotA/TolQ/ExbB proton channel domain-containing protein</fullName>
    </recommendedName>
</protein>
<dbReference type="KEGG" id="ter:Tery_2737"/>
<organism evidence="3">
    <name type="scientific">Trichodesmium erythraeum (strain IMS101)</name>
    <dbReference type="NCBI Taxonomy" id="203124"/>
    <lineage>
        <taxon>Bacteria</taxon>
        <taxon>Bacillati</taxon>
        <taxon>Cyanobacteriota</taxon>
        <taxon>Cyanophyceae</taxon>
        <taxon>Oscillatoriophycideae</taxon>
        <taxon>Oscillatoriales</taxon>
        <taxon>Microcoleaceae</taxon>
        <taxon>Trichodesmium</taxon>
    </lineage>
</organism>
<feature type="transmembrane region" description="Helical" evidence="2">
    <location>
        <begin position="15"/>
        <end position="40"/>
    </location>
</feature>
<gene>
    <name evidence="3" type="ordered locus">Tery_2737</name>
</gene>
<evidence type="ECO:0000313" key="3">
    <source>
        <dbReference type="EMBL" id="ABG51921.1"/>
    </source>
</evidence>
<dbReference type="eggNOG" id="COG4372">
    <property type="taxonomic scope" value="Bacteria"/>
</dbReference>
<keyword evidence="2" id="KW-0472">Membrane</keyword>
<accession>Q111A3</accession>
<dbReference type="EMBL" id="CP000393">
    <property type="protein sequence ID" value="ABG51921.1"/>
    <property type="molecule type" value="Genomic_DNA"/>
</dbReference>
<name>Q111A3_TRIEI</name>
<evidence type="ECO:0000256" key="1">
    <source>
        <dbReference type="SAM" id="Coils"/>
    </source>
</evidence>
<keyword evidence="2" id="KW-1133">Transmembrane helix</keyword>
<dbReference type="STRING" id="203124.Tery_2737"/>
<feature type="transmembrane region" description="Helical" evidence="2">
    <location>
        <begin position="112"/>
        <end position="131"/>
    </location>
</feature>
<proteinExistence type="predicted"/>
<evidence type="ECO:0008006" key="4">
    <source>
        <dbReference type="Google" id="ProtNLM"/>
    </source>
</evidence>
<sequence>MLTIKNSTMPLIPSYLIPLIIILVIIPSFVAILLRMVLYFDLANQEDKVKRLISQQLVNNKPKFIKYLEERFADASSKLEQVNTGALIDQVYSRQRLLGLVSLRQVEYFCRILPNLLVSFGLLGTFAGITINLTSLSQTISDTNATDVSSLLKELEVPLKGMGIAFVTSLVAILFSALVTLINLIFNASLAKTRLISLLEDYLDNIYLQTIQGQTQLDKVVKTIAYSFEEFLTTFGQTVRVGVESALQDKIQEIYNANATANKLAEQTFVRLGEAAATIANSSQDFQIASDKFLEVAQIFEHSQFPQSLANSTTELANIQSNFSQSTSTLAAAVQAIEIVVIELQGYSKRLARFGEQISNNNQTSLRILESHQSNQKSFSEVIRQLQEASQSFHLAVGTLDTLQRRVVSKADNLEEVQIQIKMLVDTFNNSTDGIGEGIKYLGDQINQSISTQANLNNSHLSVIATNLQKYINEMNATKNKIDSLTQIIDGLANQ</sequence>
<feature type="transmembrane region" description="Helical" evidence="2">
    <location>
        <begin position="162"/>
        <end position="186"/>
    </location>
</feature>
<keyword evidence="2" id="KW-0812">Transmembrane</keyword>
<dbReference type="SUPFAM" id="SSF57997">
    <property type="entry name" value="Tropomyosin"/>
    <property type="match status" value="1"/>
</dbReference>
<keyword evidence="1" id="KW-0175">Coiled coil</keyword>
<feature type="coiled-coil region" evidence="1">
    <location>
        <begin position="468"/>
        <end position="495"/>
    </location>
</feature>
<evidence type="ECO:0000256" key="2">
    <source>
        <dbReference type="SAM" id="Phobius"/>
    </source>
</evidence>
<reference evidence="3" key="1">
    <citation type="submission" date="2006-06" db="EMBL/GenBank/DDBJ databases">
        <title>Complete sequence of Trichodesmium erythraeum IMS101.</title>
        <authorList>
            <consortium name="US DOE Joint Genome Institute"/>
            <person name="Copeland A."/>
            <person name="Lucas S."/>
            <person name="Lapidus A."/>
            <person name="Barry K."/>
            <person name="Detter J.C."/>
            <person name="Glavina del Rio T."/>
            <person name="Hammon N."/>
            <person name="Israni S."/>
            <person name="Dalin E."/>
            <person name="Tice H."/>
            <person name="Pitluck S."/>
            <person name="Kiss H."/>
            <person name="Munk A.C."/>
            <person name="Brettin T."/>
            <person name="Bruce D."/>
            <person name="Han C."/>
            <person name="Tapia R."/>
            <person name="Gilna P."/>
            <person name="Schmutz J."/>
            <person name="Larimer F."/>
            <person name="Land M."/>
            <person name="Hauser L."/>
            <person name="Kyrpides N."/>
            <person name="Kim E."/>
            <person name="Richardson P."/>
        </authorList>
    </citation>
    <scope>NUCLEOTIDE SEQUENCE [LARGE SCALE GENOMIC DNA]</scope>
    <source>
        <strain evidence="3">IMS101</strain>
    </source>
</reference>
<dbReference type="AlphaFoldDB" id="Q111A3"/>